<dbReference type="GeneID" id="25406889"/>
<dbReference type="InterPro" id="IPR029028">
    <property type="entry name" value="Alpha/beta_knot_MTases"/>
</dbReference>
<reference evidence="2" key="1">
    <citation type="book" date="2010" name="EXTREMOPHILES" publisher="0:0-0">
        <title>Complete genome sequences of ten hyperthermophilic archaea reveal their metabolic capabilities and possible ecological roles.</title>
        <editorList>
            <person name="?"/>
        </editorList>
        <authorList>
            <person name="Ravin N.V."/>
            <person name="Mardanov A.V."/>
            <person name="Bonch-Osmolovskaya E.A."/>
            <person name="Skryabin K.G."/>
        </authorList>
    </citation>
    <scope>NUCLEOTIDE SEQUENCE [LARGE SCALE GENOMIC DNA]</scope>
    <source>
        <strain evidence="2">1505</strain>
    </source>
</reference>
<dbReference type="InterPro" id="IPR012340">
    <property type="entry name" value="NA-bd_OB-fold"/>
</dbReference>
<organism evidence="1 2">
    <name type="scientific">Thermofilum adornatum 1505</name>
    <dbReference type="NCBI Taxonomy" id="697581"/>
    <lineage>
        <taxon>Archaea</taxon>
        <taxon>Thermoproteota</taxon>
        <taxon>Thermoprotei</taxon>
        <taxon>Thermofilales</taxon>
        <taxon>Thermofilaceae</taxon>
        <taxon>Thermofilum</taxon>
    </lineage>
</organism>
<gene>
    <name evidence="1" type="ORF">TCARB_1487</name>
</gene>
<dbReference type="InterPro" id="IPR029026">
    <property type="entry name" value="tRNA_m1G_MTases_N"/>
</dbReference>
<dbReference type="KEGG" id="tcb:TCARB_1487"/>
<dbReference type="SUPFAM" id="SSF75217">
    <property type="entry name" value="alpha/beta knot"/>
    <property type="match status" value="1"/>
</dbReference>
<protein>
    <recommendedName>
        <fullName evidence="3">RNA-binding protein</fullName>
    </recommendedName>
</protein>
<dbReference type="CDD" id="cd18086">
    <property type="entry name" value="HsC9orf114-like"/>
    <property type="match status" value="1"/>
</dbReference>
<proteinExistence type="predicted"/>
<dbReference type="Proteomes" id="UP000266720">
    <property type="component" value="Chromosome"/>
</dbReference>
<evidence type="ECO:0008006" key="3">
    <source>
        <dbReference type="Google" id="ProtNLM"/>
    </source>
</evidence>
<dbReference type="PANTHER" id="PTHR12150:SF13">
    <property type="entry name" value="METHYLTRANSFERASE C9ORF114-RELATED"/>
    <property type="match status" value="1"/>
</dbReference>
<dbReference type="Pfam" id="PF02598">
    <property type="entry name" value="Methyltrn_RNA_3"/>
    <property type="match status" value="1"/>
</dbReference>
<dbReference type="InterPro" id="IPR003750">
    <property type="entry name" value="Put_MeTrfase-C9orf114-like"/>
</dbReference>
<accession>A0A3G1A9T7</accession>
<sequence length="277" mass="31187">MWPPPKPKPKRIIAIASSNFSNLKEPARTLHIALLARAATIFRVEQIIIYKESNTPCTPIKTVLEALEAPQYLRKYLVPKSRHLRYLGAAPPLRSPSHLLRDEQSPYREGYILRRIGDKAIVDIGLEKPVQAKVPPGLGPRVTLTQIQGHWQYIDREQIPVYWGYTVTCQQSLKQTLQNHTTPKTLVIATSRKGTPINTLATQLKTKIATAETLLVLFGTHNKGIQEIATQENINPQHYIHYTLNTAPLQGTKTIRTEEAVLTTMAILNLLDQQTTT</sequence>
<dbReference type="SUPFAM" id="SSF50249">
    <property type="entry name" value="Nucleic acid-binding proteins"/>
    <property type="match status" value="1"/>
</dbReference>
<dbReference type="RefSeq" id="WP_052887095.1">
    <property type="nucleotide sequence ID" value="NZ_CP007493.1"/>
</dbReference>
<evidence type="ECO:0000313" key="1">
    <source>
        <dbReference type="EMBL" id="AJB42531.1"/>
    </source>
</evidence>
<dbReference type="Gene3D" id="2.40.50.140">
    <property type="entry name" value="Nucleic acid-binding proteins"/>
    <property type="match status" value="1"/>
</dbReference>
<evidence type="ECO:0000313" key="2">
    <source>
        <dbReference type="Proteomes" id="UP000266720"/>
    </source>
</evidence>
<dbReference type="AlphaFoldDB" id="A0A3G1A9T7"/>
<dbReference type="PANTHER" id="PTHR12150">
    <property type="entry name" value="CLASS IV SAM-BINDING METHYLTRANSFERASE-RELATED"/>
    <property type="match status" value="1"/>
</dbReference>
<name>A0A3G1A9T7_9CREN</name>
<dbReference type="STRING" id="697581.TCARB_1487"/>
<dbReference type="Gene3D" id="3.40.1280.10">
    <property type="match status" value="1"/>
</dbReference>
<dbReference type="EMBL" id="CP007493">
    <property type="protein sequence ID" value="AJB42531.1"/>
    <property type="molecule type" value="Genomic_DNA"/>
</dbReference>